<organism evidence="1 2">
    <name type="scientific">Nostoc paludosum FACHB-159</name>
    <dbReference type="NCBI Taxonomy" id="2692908"/>
    <lineage>
        <taxon>Bacteria</taxon>
        <taxon>Bacillati</taxon>
        <taxon>Cyanobacteriota</taxon>
        <taxon>Cyanophyceae</taxon>
        <taxon>Nostocales</taxon>
        <taxon>Nostocaceae</taxon>
        <taxon>Nostoc</taxon>
    </lineage>
</organism>
<sequence>MNILIILIISTVIRIIGDENDKLLESYSAVLRESAELLTINSYADQIDAQTSAKAICETQDFLNPVRW</sequence>
<keyword evidence="2" id="KW-1185">Reference proteome</keyword>
<accession>A0ABR8K440</accession>
<dbReference type="EMBL" id="JACJTU010000002">
    <property type="protein sequence ID" value="MBD2732937.1"/>
    <property type="molecule type" value="Genomic_DNA"/>
</dbReference>
<reference evidence="1 2" key="1">
    <citation type="journal article" date="2020" name="ISME J.">
        <title>Comparative genomics reveals insights into cyanobacterial evolution and habitat adaptation.</title>
        <authorList>
            <person name="Chen M.Y."/>
            <person name="Teng W.K."/>
            <person name="Zhao L."/>
            <person name="Hu C.X."/>
            <person name="Zhou Y.K."/>
            <person name="Han B.P."/>
            <person name="Song L.R."/>
            <person name="Shu W.S."/>
        </authorList>
    </citation>
    <scope>NUCLEOTIDE SEQUENCE [LARGE SCALE GENOMIC DNA]</scope>
    <source>
        <strain evidence="1 2">FACHB-159</strain>
    </source>
</reference>
<dbReference type="Proteomes" id="UP000637383">
    <property type="component" value="Unassembled WGS sequence"/>
</dbReference>
<protein>
    <submittedName>
        <fullName evidence="1">Uncharacterized protein</fullName>
    </submittedName>
</protein>
<name>A0ABR8K440_9NOSO</name>
<comment type="caution">
    <text evidence="1">The sequence shown here is derived from an EMBL/GenBank/DDBJ whole genome shotgun (WGS) entry which is preliminary data.</text>
</comment>
<evidence type="ECO:0000313" key="2">
    <source>
        <dbReference type="Proteomes" id="UP000637383"/>
    </source>
</evidence>
<evidence type="ECO:0000313" key="1">
    <source>
        <dbReference type="EMBL" id="MBD2732937.1"/>
    </source>
</evidence>
<gene>
    <name evidence="1" type="ORF">H6H03_03280</name>
</gene>
<proteinExistence type="predicted"/>